<feature type="transmembrane region" description="Helical" evidence="1">
    <location>
        <begin position="74"/>
        <end position="97"/>
    </location>
</feature>
<proteinExistence type="predicted"/>
<evidence type="ECO:0000313" key="2">
    <source>
        <dbReference type="EMBL" id="HIU41055.1"/>
    </source>
</evidence>
<feature type="transmembrane region" description="Helical" evidence="1">
    <location>
        <begin position="13"/>
        <end position="34"/>
    </location>
</feature>
<organism evidence="2 3">
    <name type="scientific">Candidatus Egerieicola faecale</name>
    <dbReference type="NCBI Taxonomy" id="2840774"/>
    <lineage>
        <taxon>Bacteria</taxon>
        <taxon>Bacillati</taxon>
        <taxon>Bacillota</taxon>
        <taxon>Clostridia</taxon>
        <taxon>Eubacteriales</taxon>
        <taxon>Oscillospiraceae</taxon>
        <taxon>Oscillospiraceae incertae sedis</taxon>
        <taxon>Candidatus Egerieicola</taxon>
    </lineage>
</organism>
<sequence>MERSMIMEPWMTISRWILLFAIYSILGWCYEVVLDFVARQKLVNRGFLMGPYCPIYGFGAGLVLLLFYDQNLNPIALFLASAAICTALEYFTSYWMERFFHARWWDYSKKHFQINGRVCLEGFLAFGAMSVILVYWLHPGVVALLELLPPLGMIIAAAVFVGWFAFDIIRSVLSALHLDQKLARLQKNWEENISKFQKRVTAGKKILADKNFGERRLLQAFPTFTSQKHSQGVEQLKEHWQKLRAERKTKTKS</sequence>
<dbReference type="EMBL" id="DVMX01000013">
    <property type="protein sequence ID" value="HIU41055.1"/>
    <property type="molecule type" value="Genomic_DNA"/>
</dbReference>
<keyword evidence="1" id="KW-0472">Membrane</keyword>
<evidence type="ECO:0000256" key="1">
    <source>
        <dbReference type="SAM" id="Phobius"/>
    </source>
</evidence>
<feature type="transmembrane region" description="Helical" evidence="1">
    <location>
        <begin position="118"/>
        <end position="138"/>
    </location>
</feature>
<feature type="transmembrane region" description="Helical" evidence="1">
    <location>
        <begin position="46"/>
        <end position="68"/>
    </location>
</feature>
<keyword evidence="1" id="KW-1133">Transmembrane helix</keyword>
<gene>
    <name evidence="2" type="ORF">IAD19_00695</name>
</gene>
<feature type="transmembrane region" description="Helical" evidence="1">
    <location>
        <begin position="150"/>
        <end position="169"/>
    </location>
</feature>
<dbReference type="Pfam" id="PF06541">
    <property type="entry name" value="ABC_trans_CmpB"/>
    <property type="match status" value="1"/>
</dbReference>
<evidence type="ECO:0000313" key="3">
    <source>
        <dbReference type="Proteomes" id="UP000824082"/>
    </source>
</evidence>
<accession>A0A9D1IQ72</accession>
<name>A0A9D1IQ72_9FIRM</name>
<dbReference type="AlphaFoldDB" id="A0A9D1IQ72"/>
<dbReference type="InterPro" id="IPR010540">
    <property type="entry name" value="CmpB_TMEM229"/>
</dbReference>
<reference evidence="2" key="2">
    <citation type="journal article" date="2021" name="PeerJ">
        <title>Extensive microbial diversity within the chicken gut microbiome revealed by metagenomics and culture.</title>
        <authorList>
            <person name="Gilroy R."/>
            <person name="Ravi A."/>
            <person name="Getino M."/>
            <person name="Pursley I."/>
            <person name="Horton D.L."/>
            <person name="Alikhan N.F."/>
            <person name="Baker D."/>
            <person name="Gharbi K."/>
            <person name="Hall N."/>
            <person name="Watson M."/>
            <person name="Adriaenssens E.M."/>
            <person name="Foster-Nyarko E."/>
            <person name="Jarju S."/>
            <person name="Secka A."/>
            <person name="Antonio M."/>
            <person name="Oren A."/>
            <person name="Chaudhuri R.R."/>
            <person name="La Ragione R."/>
            <person name="Hildebrand F."/>
            <person name="Pallen M.J."/>
        </authorList>
    </citation>
    <scope>NUCLEOTIDE SEQUENCE</scope>
    <source>
        <strain evidence="2">4509</strain>
    </source>
</reference>
<protein>
    <submittedName>
        <fullName evidence="2">ABC transporter permease</fullName>
    </submittedName>
</protein>
<dbReference type="Proteomes" id="UP000824082">
    <property type="component" value="Unassembled WGS sequence"/>
</dbReference>
<reference evidence="2" key="1">
    <citation type="submission" date="2020-10" db="EMBL/GenBank/DDBJ databases">
        <authorList>
            <person name="Gilroy R."/>
        </authorList>
    </citation>
    <scope>NUCLEOTIDE SEQUENCE</scope>
    <source>
        <strain evidence="2">4509</strain>
    </source>
</reference>
<keyword evidence="1" id="KW-0812">Transmembrane</keyword>
<comment type="caution">
    <text evidence="2">The sequence shown here is derived from an EMBL/GenBank/DDBJ whole genome shotgun (WGS) entry which is preliminary data.</text>
</comment>